<organism evidence="1 2">
    <name type="scientific">Halobacillus litoralis</name>
    <dbReference type="NCBI Taxonomy" id="45668"/>
    <lineage>
        <taxon>Bacteria</taxon>
        <taxon>Bacillati</taxon>
        <taxon>Bacillota</taxon>
        <taxon>Bacilli</taxon>
        <taxon>Bacillales</taxon>
        <taxon>Bacillaceae</taxon>
        <taxon>Halobacillus</taxon>
    </lineage>
</organism>
<dbReference type="InterPro" id="IPR036638">
    <property type="entry name" value="HLH_DNA-bd_sf"/>
</dbReference>
<dbReference type="SUPFAM" id="SSF140500">
    <property type="entry name" value="BAS1536-like"/>
    <property type="match status" value="1"/>
</dbReference>
<accession>A0A410M963</accession>
<dbReference type="Gene3D" id="4.10.280.10">
    <property type="entry name" value="Helix-loop-helix DNA-binding domain"/>
    <property type="match status" value="1"/>
</dbReference>
<dbReference type="GO" id="GO:0046983">
    <property type="term" value="F:protein dimerization activity"/>
    <property type="evidence" value="ECO:0007669"/>
    <property type="project" value="InterPro"/>
</dbReference>
<evidence type="ECO:0000313" key="2">
    <source>
        <dbReference type="Proteomes" id="UP000287756"/>
    </source>
</evidence>
<dbReference type="InterPro" id="IPR037208">
    <property type="entry name" value="Spo0E-like_sf"/>
</dbReference>
<dbReference type="Proteomes" id="UP000287756">
    <property type="component" value="Chromosome"/>
</dbReference>
<name>A0A410M963_9BACI</name>
<proteinExistence type="predicted"/>
<evidence type="ECO:0008006" key="3">
    <source>
        <dbReference type="Google" id="ProtNLM"/>
    </source>
</evidence>
<dbReference type="OrthoDB" id="2973153at2"/>
<dbReference type="InterPro" id="IPR018540">
    <property type="entry name" value="Spo0E-like"/>
</dbReference>
<gene>
    <name evidence="1" type="ORF">HLI_02810</name>
</gene>
<protein>
    <recommendedName>
        <fullName evidence="3">Aspartyl-phosphate phosphatase Spo0E family protein</fullName>
    </recommendedName>
</protein>
<dbReference type="KEGG" id="hli:HLI_02810"/>
<sequence>MQMTGKDPLLTEVEVLRKRMTKVALEKGLASAESVKISQELDALLNEIQKQRTN</sequence>
<evidence type="ECO:0000313" key="1">
    <source>
        <dbReference type="EMBL" id="QAS51213.1"/>
    </source>
</evidence>
<dbReference type="EMBL" id="CP026118">
    <property type="protein sequence ID" value="QAS51213.1"/>
    <property type="molecule type" value="Genomic_DNA"/>
</dbReference>
<dbReference type="Pfam" id="PF09388">
    <property type="entry name" value="SpoOE-like"/>
    <property type="match status" value="1"/>
</dbReference>
<reference evidence="1 2" key="1">
    <citation type="submission" date="2018-01" db="EMBL/GenBank/DDBJ databases">
        <title>The whole genome sequencing and assembly of Halobacillus litoralis ERB031 strain.</title>
        <authorList>
            <person name="Lee S.-J."/>
            <person name="Park M.-K."/>
            <person name="Kim J.-Y."/>
            <person name="Lee Y.-J."/>
            <person name="Yi H."/>
            <person name="Bahn Y.-S."/>
            <person name="Kim J.F."/>
            <person name="Lee D.-W."/>
        </authorList>
    </citation>
    <scope>NUCLEOTIDE SEQUENCE [LARGE SCALE GENOMIC DNA]</scope>
    <source>
        <strain evidence="1 2">ERB 031</strain>
    </source>
</reference>
<dbReference type="GO" id="GO:0043937">
    <property type="term" value="P:regulation of sporulation"/>
    <property type="evidence" value="ECO:0007669"/>
    <property type="project" value="InterPro"/>
</dbReference>
<dbReference type="AlphaFoldDB" id="A0A410M963"/>